<keyword evidence="2" id="KW-1185">Reference proteome</keyword>
<comment type="caution">
    <text evidence="1">The sequence shown here is derived from an EMBL/GenBank/DDBJ whole genome shotgun (WGS) entry which is preliminary data.</text>
</comment>
<evidence type="ECO:0000313" key="1">
    <source>
        <dbReference type="EMBL" id="KAG1892960.1"/>
    </source>
</evidence>
<evidence type="ECO:0000313" key="2">
    <source>
        <dbReference type="Proteomes" id="UP001195769"/>
    </source>
</evidence>
<dbReference type="RefSeq" id="XP_041218536.1">
    <property type="nucleotide sequence ID" value="XM_041377730.1"/>
</dbReference>
<sequence length="637" mass="73693">MAKQFTPVSLPPSVWSVNNDDEIDYDYPVTMASVGYYTEDPLTLPPGAHDIPFENFTPTSKTVTHEALVWKGSDITLENDERKAIKLAVCQSAWKCPMFITKCLYLGSHWLGLGNLFDPSEREDRKLLTNCFLEAISLDHTMLQDMTKSGQQSSLRWDTIRLTVHFFHASPLLAPNRCEQFSSYVENRLSEFRKIVRGCILSETGFSGNTDKERDLRVKELFELFISTNQEDIERAILQIVREHMFKELLWVSSLQTLNGLADGNRKGRITDLFPEEFREENILAKCLVGTLVTVFREFQDTMRNVLFLRFANVLPMDPKALGPRTSMNNKRIRTLKDVKPIIQVDECLPGLPYASFTSFHSERVGKPLSVNPSMGQLPMKGRKVLRPNQSAITTPVTTQRLTTIKAKLVDVRNKATNTVKSALRCSMSESLCLTCWGNDYTFLELPSLCYTIAYIATTLTHRAMTTTIKTAAMDSQELLMRSVPIWPMQLWRYTEITLPEALHHNYTVGMMQVDMPRCETRQDWTKIVHLSGAVYNYNARWKTYAEMNMRTYSDDQLMRLEAWIDASRKKLNNEEWFLVVEPMLVRGNEIFPYYYVVPEKRIITWLEPVGGYLHFQECKTAWHWTHKRLELEAQYW</sequence>
<organism evidence="1 2">
    <name type="scientific">Suillus fuscotomentosus</name>
    <dbReference type="NCBI Taxonomy" id="1912939"/>
    <lineage>
        <taxon>Eukaryota</taxon>
        <taxon>Fungi</taxon>
        <taxon>Dikarya</taxon>
        <taxon>Basidiomycota</taxon>
        <taxon>Agaricomycotina</taxon>
        <taxon>Agaricomycetes</taxon>
        <taxon>Agaricomycetidae</taxon>
        <taxon>Boletales</taxon>
        <taxon>Suillineae</taxon>
        <taxon>Suillaceae</taxon>
        <taxon>Suillus</taxon>
    </lineage>
</organism>
<dbReference type="EMBL" id="JABBWK010000112">
    <property type="protein sequence ID" value="KAG1892960.1"/>
    <property type="molecule type" value="Genomic_DNA"/>
</dbReference>
<protein>
    <submittedName>
        <fullName evidence="1">Uncharacterized protein</fullName>
    </submittedName>
</protein>
<dbReference type="AlphaFoldDB" id="A0AAD4DS59"/>
<reference evidence="1" key="1">
    <citation type="journal article" date="2020" name="New Phytol.">
        <title>Comparative genomics reveals dynamic genome evolution in host specialist ectomycorrhizal fungi.</title>
        <authorList>
            <person name="Lofgren L.A."/>
            <person name="Nguyen N.H."/>
            <person name="Vilgalys R."/>
            <person name="Ruytinx J."/>
            <person name="Liao H.L."/>
            <person name="Branco S."/>
            <person name="Kuo A."/>
            <person name="LaButti K."/>
            <person name="Lipzen A."/>
            <person name="Andreopoulos W."/>
            <person name="Pangilinan J."/>
            <person name="Riley R."/>
            <person name="Hundley H."/>
            <person name="Na H."/>
            <person name="Barry K."/>
            <person name="Grigoriev I.V."/>
            <person name="Stajich J.E."/>
            <person name="Kennedy P.G."/>
        </authorList>
    </citation>
    <scope>NUCLEOTIDE SEQUENCE</scope>
    <source>
        <strain evidence="1">FC203</strain>
    </source>
</reference>
<name>A0AAD4DS59_9AGAM</name>
<dbReference type="Proteomes" id="UP001195769">
    <property type="component" value="Unassembled WGS sequence"/>
</dbReference>
<accession>A0AAD4DS59</accession>
<dbReference type="GeneID" id="64672028"/>
<proteinExistence type="predicted"/>
<gene>
    <name evidence="1" type="ORF">F5891DRAFT_986284</name>
</gene>